<feature type="signal peptide" evidence="2">
    <location>
        <begin position="1"/>
        <end position="29"/>
    </location>
</feature>
<evidence type="ECO:0000313" key="4">
    <source>
        <dbReference type="Proteomes" id="UP001632038"/>
    </source>
</evidence>
<comment type="caution">
    <text evidence="3">The sequence shown here is derived from an EMBL/GenBank/DDBJ whole genome shotgun (WGS) entry which is preliminary data.</text>
</comment>
<organism evidence="3 4">
    <name type="scientific">Castilleja foliolosa</name>
    <dbReference type="NCBI Taxonomy" id="1961234"/>
    <lineage>
        <taxon>Eukaryota</taxon>
        <taxon>Viridiplantae</taxon>
        <taxon>Streptophyta</taxon>
        <taxon>Embryophyta</taxon>
        <taxon>Tracheophyta</taxon>
        <taxon>Spermatophyta</taxon>
        <taxon>Magnoliopsida</taxon>
        <taxon>eudicotyledons</taxon>
        <taxon>Gunneridae</taxon>
        <taxon>Pentapetalae</taxon>
        <taxon>asterids</taxon>
        <taxon>lamiids</taxon>
        <taxon>Lamiales</taxon>
        <taxon>Orobanchaceae</taxon>
        <taxon>Pedicularideae</taxon>
        <taxon>Castillejinae</taxon>
        <taxon>Castilleja</taxon>
    </lineage>
</organism>
<name>A0ABD3DGE9_9LAMI</name>
<evidence type="ECO:0000256" key="2">
    <source>
        <dbReference type="SAM" id="SignalP"/>
    </source>
</evidence>
<dbReference type="AlphaFoldDB" id="A0ABD3DGE9"/>
<dbReference type="Proteomes" id="UP001632038">
    <property type="component" value="Unassembled WGS sequence"/>
</dbReference>
<feature type="chain" id="PRO_5044776244" evidence="2">
    <location>
        <begin position="30"/>
        <end position="80"/>
    </location>
</feature>
<feature type="compositionally biased region" description="Polar residues" evidence="1">
    <location>
        <begin position="51"/>
        <end position="62"/>
    </location>
</feature>
<proteinExistence type="predicted"/>
<accession>A0ABD3DGE9</accession>
<keyword evidence="4" id="KW-1185">Reference proteome</keyword>
<evidence type="ECO:0000313" key="3">
    <source>
        <dbReference type="EMBL" id="KAL3641193.1"/>
    </source>
</evidence>
<sequence length="80" mass="8918">MLKNSSSWSQKKHLLFIMSFLALVFISEATRLPKAISWEQMMPKKLPAHSSAPSRGSNSVTKSSRDVETNRKLPSSDGKV</sequence>
<gene>
    <name evidence="3" type="ORF">CASFOL_016161</name>
</gene>
<feature type="region of interest" description="Disordered" evidence="1">
    <location>
        <begin position="46"/>
        <end position="80"/>
    </location>
</feature>
<reference evidence="4" key="1">
    <citation type="journal article" date="2024" name="IScience">
        <title>Strigolactones Initiate the Formation of Haustorium-like Structures in Castilleja.</title>
        <authorList>
            <person name="Buerger M."/>
            <person name="Peterson D."/>
            <person name="Chory J."/>
        </authorList>
    </citation>
    <scope>NUCLEOTIDE SEQUENCE [LARGE SCALE GENOMIC DNA]</scope>
</reference>
<protein>
    <submittedName>
        <fullName evidence="3">Uncharacterized protein</fullName>
    </submittedName>
</protein>
<dbReference type="EMBL" id="JAVIJP010000017">
    <property type="protein sequence ID" value="KAL3641193.1"/>
    <property type="molecule type" value="Genomic_DNA"/>
</dbReference>
<evidence type="ECO:0000256" key="1">
    <source>
        <dbReference type="SAM" id="MobiDB-lite"/>
    </source>
</evidence>
<keyword evidence="2" id="KW-0732">Signal</keyword>